<dbReference type="InterPro" id="IPR011990">
    <property type="entry name" value="TPR-like_helical_dom_sf"/>
</dbReference>
<keyword evidence="2 3" id="KW-0802">TPR repeat</keyword>
<dbReference type="PROSITE" id="PS50005">
    <property type="entry name" value="TPR"/>
    <property type="match status" value="1"/>
</dbReference>
<keyword evidence="7" id="KW-1185">Reference proteome</keyword>
<dbReference type="Proteomes" id="UP000184474">
    <property type="component" value="Unassembled WGS sequence"/>
</dbReference>
<dbReference type="SUPFAM" id="SSF48452">
    <property type="entry name" value="TPR-like"/>
    <property type="match status" value="2"/>
</dbReference>
<proteinExistence type="predicted"/>
<evidence type="ECO:0000256" key="4">
    <source>
        <dbReference type="SAM" id="SignalP"/>
    </source>
</evidence>
<evidence type="ECO:0000256" key="3">
    <source>
        <dbReference type="PROSITE-ProRule" id="PRU00339"/>
    </source>
</evidence>
<dbReference type="InterPro" id="IPR019734">
    <property type="entry name" value="TPR_rpt"/>
</dbReference>
<accession>A0A1M6L1F8</accession>
<feature type="repeat" description="TPR" evidence="3">
    <location>
        <begin position="666"/>
        <end position="699"/>
    </location>
</feature>
<name>A0A1M6L1F8_REIAG</name>
<dbReference type="InterPro" id="IPR024983">
    <property type="entry name" value="CHAT_dom"/>
</dbReference>
<dbReference type="EMBL" id="FRAA01000001">
    <property type="protein sequence ID" value="SHJ64976.1"/>
    <property type="molecule type" value="Genomic_DNA"/>
</dbReference>
<dbReference type="PANTHER" id="PTHR45641:SF19">
    <property type="entry name" value="NEPHROCYSTIN-3"/>
    <property type="match status" value="1"/>
</dbReference>
<gene>
    <name evidence="6" type="ORF">SAMN04488028_101785</name>
</gene>
<feature type="chain" id="PRO_5012409705" evidence="4">
    <location>
        <begin position="22"/>
        <end position="1404"/>
    </location>
</feature>
<dbReference type="PANTHER" id="PTHR45641">
    <property type="entry name" value="TETRATRICOPEPTIDE REPEAT PROTEIN (AFU_ORTHOLOGUE AFUA_6G03870)"/>
    <property type="match status" value="1"/>
</dbReference>
<evidence type="ECO:0000256" key="2">
    <source>
        <dbReference type="ARBA" id="ARBA00022803"/>
    </source>
</evidence>
<protein>
    <submittedName>
        <fullName evidence="6">Tetratricopeptide repeat-containing protein</fullName>
    </submittedName>
</protein>
<reference evidence="7" key="1">
    <citation type="submission" date="2016-11" db="EMBL/GenBank/DDBJ databases">
        <authorList>
            <person name="Varghese N."/>
            <person name="Submissions S."/>
        </authorList>
    </citation>
    <scope>NUCLEOTIDE SEQUENCE [LARGE SCALE GENOMIC DNA]</scope>
    <source>
        <strain evidence="7">DSM 26134</strain>
    </source>
</reference>
<dbReference type="RefSeq" id="WP_073119560.1">
    <property type="nucleotide sequence ID" value="NZ_FRAA01000001.1"/>
</dbReference>
<keyword evidence="1" id="KW-0677">Repeat</keyword>
<dbReference type="Pfam" id="PF12770">
    <property type="entry name" value="CHAT"/>
    <property type="match status" value="1"/>
</dbReference>
<dbReference type="Pfam" id="PF13424">
    <property type="entry name" value="TPR_12"/>
    <property type="match status" value="2"/>
</dbReference>
<evidence type="ECO:0000256" key="1">
    <source>
        <dbReference type="ARBA" id="ARBA00022737"/>
    </source>
</evidence>
<organism evidence="6 7">
    <name type="scientific">Reichenbachiella agariperforans</name>
    <dbReference type="NCBI Taxonomy" id="156994"/>
    <lineage>
        <taxon>Bacteria</taxon>
        <taxon>Pseudomonadati</taxon>
        <taxon>Bacteroidota</taxon>
        <taxon>Cytophagia</taxon>
        <taxon>Cytophagales</taxon>
        <taxon>Reichenbachiellaceae</taxon>
        <taxon>Reichenbachiella</taxon>
    </lineage>
</organism>
<dbReference type="STRING" id="156994.SAMN04488028_101785"/>
<evidence type="ECO:0000259" key="5">
    <source>
        <dbReference type="Pfam" id="PF12770"/>
    </source>
</evidence>
<dbReference type="Gene3D" id="1.25.40.10">
    <property type="entry name" value="Tetratricopeptide repeat domain"/>
    <property type="match status" value="4"/>
</dbReference>
<feature type="domain" description="CHAT" evidence="5">
    <location>
        <begin position="1091"/>
        <end position="1402"/>
    </location>
</feature>
<dbReference type="SMART" id="SM00028">
    <property type="entry name" value="TPR"/>
    <property type="match status" value="7"/>
</dbReference>
<evidence type="ECO:0000313" key="7">
    <source>
        <dbReference type="Proteomes" id="UP000184474"/>
    </source>
</evidence>
<keyword evidence="4" id="KW-0732">Signal</keyword>
<feature type="signal peptide" evidence="4">
    <location>
        <begin position="1"/>
        <end position="21"/>
    </location>
</feature>
<sequence>MKLTKTYLTVLLLSVVFVAGAQTKYDKKLEKADEAYELGQYESARSEIEKIKSKSTKKLGANNDFMPIALIKEAMYDVALGKLDNIQNSVSKGLELSVTINGAHSEVHALLLKEATDVMIQYGNYVIAKTYLDQARVILDGAGMDPDLEASMDVLEAQILVGRGFYTAALSLIDERMPFYLKRSLDEDGRRKVVRERKRELARMMIFKGNAYRKMGNYLSADSSFVYADQWIKKNLGRADILYSENQFWNTYLLEENGLEIGTVVDLYEKAYFNTIRKYARSHYVTVMIQERLIKSYIKDGNKGKLRTQEELFTKTIKQDYGKNSMYRLMLETLEYDVLMGGKDVGLERDVDKILSGESLIPPFHPKRIELLVFANKIAVINGRVDNSHVYLKKILDIKEVLYGKESPEYNLSKVHLANFYVDYTEKFDEALEIYNTSWDEIVKKEITEGHLDYVDILDHQAIFYEENDQYDKASEILDIALEASRRKYDDQDPKYALELDKIANLQYKIGEYEDAEKNIDIALAILKNSDTEFSQSYYAQSLITHATLLAIKGEYDDAEDNINKSETLQKHGVRTVETSGIEIEDELSEVYLDIGRYREAQKLIEQDLKKKQTRFGDDSRHLNDPLILKARVKMILGDYTVAEQLAQRANDITTNIFGTESSKVTPSLMTLANINTLVGDYETAIDILEKVIEIREKQFGRSHIDVARAVSELALVKFYNNEPTDEVEELFLRAEKIIGRKLGASNPIYATILKNLAVVYIADARYNEAFSFLDEAESIWSKKIGARNNINAAAINILKGDIHYSKREYGKAEDYYESAKKLYVKFFNNNHPEYVKVQSKLSKTYFMQGDVKKAQGALEEVLANYSTFIKEYFPALSEREKAKFWNTIKSDFEFYNTLVINYNRKNGDMIGNLYNNALLTKALLLSSSIKIRQRILTSNDEELKAIYKDWEAKKDLLTKVLSMSTEQLMQAGIDGQVLLGQVEDLEVQLSEKSEDFSSSFDKKVVTWGDVKNALGPNEVALEMIRFRVFDHTFSTDSIMYAVLYVKNEGKKSAPGLILLKNGKDLESKYLKYYRNSIKYRVDDPKSYENFWKPIQDVVGNPGSIYLSADGVYNQINLEAIKLEDGSYVLDRSNIVLVSNTKDLYLDKVTTRLTQQANTATMFGDPQYYVATPPGEWTGRASMRGGNPDVVDRLVGTAKEIEGLKDMLRSDGWITEDYIQDEATEQAVKNMDNPRIFHVATHGFFAPNADLSAEDIAMNENAAAQNPLLKTGLLMAGAGDVLNETTSNFNVDDGILTAYEAMNLTLDKTDLVVLSACETGLGEIEAGEGVYGLQRAFLVAGARTIIMSLFKVSDEATQKLMVKFYNKWLETGDKRESFIFAKQEIKEEYKDPIFWGPFIMIGLD</sequence>
<evidence type="ECO:0000313" key="6">
    <source>
        <dbReference type="EMBL" id="SHJ64976.1"/>
    </source>
</evidence>